<feature type="compositionally biased region" description="Basic and acidic residues" evidence="1">
    <location>
        <begin position="27"/>
        <end position="38"/>
    </location>
</feature>
<feature type="region of interest" description="Disordered" evidence="1">
    <location>
        <begin position="15"/>
        <end position="108"/>
    </location>
</feature>
<evidence type="ECO:0000256" key="1">
    <source>
        <dbReference type="SAM" id="MobiDB-lite"/>
    </source>
</evidence>
<keyword evidence="3" id="KW-1185">Reference proteome</keyword>
<organism evidence="2 3">
    <name type="scientific">Heracleum sosnowskyi</name>
    <dbReference type="NCBI Taxonomy" id="360622"/>
    <lineage>
        <taxon>Eukaryota</taxon>
        <taxon>Viridiplantae</taxon>
        <taxon>Streptophyta</taxon>
        <taxon>Embryophyta</taxon>
        <taxon>Tracheophyta</taxon>
        <taxon>Spermatophyta</taxon>
        <taxon>Magnoliopsida</taxon>
        <taxon>eudicotyledons</taxon>
        <taxon>Gunneridae</taxon>
        <taxon>Pentapetalae</taxon>
        <taxon>asterids</taxon>
        <taxon>campanulids</taxon>
        <taxon>Apiales</taxon>
        <taxon>Apiaceae</taxon>
        <taxon>Apioideae</taxon>
        <taxon>apioid superclade</taxon>
        <taxon>Tordylieae</taxon>
        <taxon>Tordyliinae</taxon>
        <taxon>Heracleum</taxon>
    </lineage>
</organism>
<feature type="compositionally biased region" description="Basic and acidic residues" evidence="1">
    <location>
        <begin position="90"/>
        <end position="101"/>
    </location>
</feature>
<proteinExistence type="predicted"/>
<reference evidence="2" key="2">
    <citation type="submission" date="2023-05" db="EMBL/GenBank/DDBJ databases">
        <authorList>
            <person name="Schelkunov M.I."/>
        </authorList>
    </citation>
    <scope>NUCLEOTIDE SEQUENCE</scope>
    <source>
        <strain evidence="2">Hsosn_3</strain>
        <tissue evidence="2">Leaf</tissue>
    </source>
</reference>
<name>A0AAD8M4D2_9APIA</name>
<evidence type="ECO:0000313" key="2">
    <source>
        <dbReference type="EMBL" id="KAK1361620.1"/>
    </source>
</evidence>
<protein>
    <submittedName>
        <fullName evidence="2">Uncharacterized protein</fullName>
    </submittedName>
</protein>
<dbReference type="AlphaFoldDB" id="A0AAD8M4D2"/>
<sequence length="108" mass="12553">MLLMKMTSRVHKNWREPVEETDDFFVEEPHAKRTKEAQGKNTKRGKQPQETTKEAEANRAELELLLDDETGNTNLKGYNLKPKKSKSKKGKEIPDEEKLPTIDDDDRE</sequence>
<accession>A0AAD8M4D2</accession>
<gene>
    <name evidence="2" type="ORF">POM88_046094</name>
</gene>
<dbReference type="EMBL" id="JAUIZM010000010">
    <property type="protein sequence ID" value="KAK1361620.1"/>
    <property type="molecule type" value="Genomic_DNA"/>
</dbReference>
<feature type="compositionally biased region" description="Basic and acidic residues" evidence="1">
    <location>
        <begin position="51"/>
        <end position="62"/>
    </location>
</feature>
<comment type="caution">
    <text evidence="2">The sequence shown here is derived from an EMBL/GenBank/DDBJ whole genome shotgun (WGS) entry which is preliminary data.</text>
</comment>
<dbReference type="Proteomes" id="UP001237642">
    <property type="component" value="Unassembled WGS sequence"/>
</dbReference>
<evidence type="ECO:0000313" key="3">
    <source>
        <dbReference type="Proteomes" id="UP001237642"/>
    </source>
</evidence>
<reference evidence="2" key="1">
    <citation type="submission" date="2023-02" db="EMBL/GenBank/DDBJ databases">
        <title>Genome of toxic invasive species Heracleum sosnowskyi carries increased number of genes despite the absence of recent whole-genome duplications.</title>
        <authorList>
            <person name="Schelkunov M."/>
            <person name="Shtratnikova V."/>
            <person name="Makarenko M."/>
            <person name="Klepikova A."/>
            <person name="Omelchenko D."/>
            <person name="Novikova G."/>
            <person name="Obukhova E."/>
            <person name="Bogdanov V."/>
            <person name="Penin A."/>
            <person name="Logacheva M."/>
        </authorList>
    </citation>
    <scope>NUCLEOTIDE SEQUENCE</scope>
    <source>
        <strain evidence="2">Hsosn_3</strain>
        <tissue evidence="2">Leaf</tissue>
    </source>
</reference>